<gene>
    <name evidence="1" type="ORF">FBZ93_12245</name>
</gene>
<dbReference type="InterPro" id="IPR011447">
    <property type="entry name" value="DUF1552"/>
</dbReference>
<dbReference type="EMBL" id="VITY01000022">
    <property type="protein sequence ID" value="TWB87264.1"/>
    <property type="molecule type" value="Genomic_DNA"/>
</dbReference>
<comment type="caution">
    <text evidence="1">The sequence shown here is derived from an EMBL/GenBank/DDBJ whole genome shotgun (WGS) entry which is preliminary data.</text>
</comment>
<evidence type="ECO:0000313" key="2">
    <source>
        <dbReference type="Proteomes" id="UP000321304"/>
    </source>
</evidence>
<dbReference type="Pfam" id="PF07586">
    <property type="entry name" value="HXXSHH"/>
    <property type="match status" value="1"/>
</dbReference>
<organism evidence="1 2">
    <name type="scientific">Bradyrhizobium macuxiense</name>
    <dbReference type="NCBI Taxonomy" id="1755647"/>
    <lineage>
        <taxon>Bacteria</taxon>
        <taxon>Pseudomonadati</taxon>
        <taxon>Pseudomonadota</taxon>
        <taxon>Alphaproteobacteria</taxon>
        <taxon>Hyphomicrobiales</taxon>
        <taxon>Nitrobacteraceae</taxon>
        <taxon>Bradyrhizobium</taxon>
    </lineage>
</organism>
<proteinExistence type="predicted"/>
<dbReference type="AlphaFoldDB" id="A0A560KYW0"/>
<evidence type="ECO:0000313" key="1">
    <source>
        <dbReference type="EMBL" id="TWB87264.1"/>
    </source>
</evidence>
<accession>A0A560KYW0</accession>
<protein>
    <submittedName>
        <fullName evidence="1">Uncharacterized protein DUF1552</fullName>
    </submittedName>
</protein>
<dbReference type="OrthoDB" id="9146593at2"/>
<dbReference type="Proteomes" id="UP000321304">
    <property type="component" value="Unassembled WGS sequence"/>
</dbReference>
<name>A0A560KYW0_9BRAD</name>
<reference evidence="1 2" key="1">
    <citation type="submission" date="2019-06" db="EMBL/GenBank/DDBJ databases">
        <title>Genomic Encyclopedia of Type Strains, Phase IV (KMG-V): Genome sequencing to study the core and pangenomes of soil and plant-associated prokaryotes.</title>
        <authorList>
            <person name="Whitman W."/>
        </authorList>
    </citation>
    <scope>NUCLEOTIDE SEQUENCE [LARGE SCALE GENOMIC DNA]</scope>
    <source>
        <strain evidence="1 2">BR 10355</strain>
    </source>
</reference>
<keyword evidence="2" id="KW-1185">Reference proteome</keyword>
<dbReference type="RefSeq" id="WP_146992705.1">
    <property type="nucleotide sequence ID" value="NZ_VITY01000022.1"/>
</dbReference>
<sequence length="444" mass="47921">MKIDRRFLLRGTCQGALAVMGLPFLDCFLDSKGESLAATGRPLPTRFNTFFFGCGLTQQLWIPKTGGKDYEMTPQLKPLEPYRAKLNVFSGLRVPLDDNPNIQHWSGAAAAATGISPTKPNEFGSKTIDRQIADVISHGARFKSISASAAGDPKQSYSSLGGANTLPAEASPLSLYTRLFGPGFQDPTKGDWKPDPQALIQQSVLSAVADNRKRVMQNLGTADRARMDQYFTSVREAELQVAAQLQRPEIQAEVAIPAAPAEMVCNNSLPNLRNVTPLMARLGALALATDQTRVFNLSISEPTSSMFVPGDSLGYHQSTHEEPIDPVLGYQPQVAQYNLDSMELFAMLLKELDTVPEGDGTVLDHSLVFAFSESGNARVHDANGLPIFLAGGASGRMKAGYHVAGDSSPVSRVGLTIHRAMGVSLDVWGKGSMEIRQPYTDLLA</sequence>